<feature type="compositionally biased region" description="Polar residues" evidence="7">
    <location>
        <begin position="752"/>
        <end position="762"/>
    </location>
</feature>
<keyword evidence="12" id="KW-1185">Reference proteome</keyword>
<accession>A0A914HEL1</accession>
<feature type="compositionally biased region" description="Low complexity" evidence="7">
    <location>
        <begin position="343"/>
        <end position="357"/>
    </location>
</feature>
<feature type="domain" description="Helicase C-terminal" evidence="10">
    <location>
        <begin position="1372"/>
        <end position="1528"/>
    </location>
</feature>
<dbReference type="PROSITE" id="PS50961">
    <property type="entry name" value="HTH_LA"/>
    <property type="match status" value="1"/>
</dbReference>
<protein>
    <submittedName>
        <fullName evidence="13">Uncharacterized protein</fullName>
    </submittedName>
</protein>
<evidence type="ECO:0000259" key="9">
    <source>
        <dbReference type="PROSITE" id="PS51192"/>
    </source>
</evidence>
<dbReference type="PANTHER" id="PTHR45766">
    <property type="entry name" value="DNA ANNEALING HELICASE AND ENDONUCLEASE ZRANB3 FAMILY MEMBER"/>
    <property type="match status" value="1"/>
</dbReference>
<dbReference type="InterPro" id="IPR049730">
    <property type="entry name" value="SNF2/RAD54-like_C"/>
</dbReference>
<dbReference type="PANTHER" id="PTHR45766:SF6">
    <property type="entry name" value="SWI_SNF-RELATED MATRIX-ASSOCIATED ACTIN-DEPENDENT REGULATOR OF CHROMATIN SUBFAMILY A-LIKE PROTEIN 1"/>
    <property type="match status" value="1"/>
</dbReference>
<organism evidence="12 13">
    <name type="scientific">Globodera rostochiensis</name>
    <name type="common">Golden nematode worm</name>
    <name type="synonym">Heterodera rostochiensis</name>
    <dbReference type="NCBI Taxonomy" id="31243"/>
    <lineage>
        <taxon>Eukaryota</taxon>
        <taxon>Metazoa</taxon>
        <taxon>Ecdysozoa</taxon>
        <taxon>Nematoda</taxon>
        <taxon>Chromadorea</taxon>
        <taxon>Rhabditida</taxon>
        <taxon>Tylenchina</taxon>
        <taxon>Tylenchomorpha</taxon>
        <taxon>Tylenchoidea</taxon>
        <taxon>Heteroderidae</taxon>
        <taxon>Heteroderinae</taxon>
        <taxon>Globodera</taxon>
    </lineage>
</organism>
<dbReference type="GO" id="GO:0043596">
    <property type="term" value="C:nuclear replication fork"/>
    <property type="evidence" value="ECO:0007669"/>
    <property type="project" value="TreeGrafter"/>
</dbReference>
<feature type="compositionally biased region" description="Low complexity" evidence="7">
    <location>
        <begin position="802"/>
        <end position="812"/>
    </location>
</feature>
<comment type="subcellular location">
    <subcellularLocation>
        <location evidence="1">Nucleus</location>
    </subcellularLocation>
</comment>
<dbReference type="SMART" id="SM00715">
    <property type="entry name" value="LA"/>
    <property type="match status" value="1"/>
</dbReference>
<feature type="compositionally biased region" description="Basic and acidic residues" evidence="7">
    <location>
        <begin position="778"/>
        <end position="797"/>
    </location>
</feature>
<feature type="domain" description="Helicase ATP-binding" evidence="9">
    <location>
        <begin position="1098"/>
        <end position="1255"/>
    </location>
</feature>
<feature type="domain" description="HTH La-type RNA-binding" evidence="8">
    <location>
        <begin position="657"/>
        <end position="749"/>
    </location>
</feature>
<keyword evidence="3 5" id="KW-0694">RNA-binding</keyword>
<dbReference type="Pfam" id="PF05383">
    <property type="entry name" value="La"/>
    <property type="match status" value="1"/>
</dbReference>
<dbReference type="InterPro" id="IPR036390">
    <property type="entry name" value="WH_DNA-bd_sf"/>
</dbReference>
<feature type="domain" description="HARP" evidence="11">
    <location>
        <begin position="982"/>
        <end position="1059"/>
    </location>
</feature>
<dbReference type="PROSITE" id="PS51192">
    <property type="entry name" value="HELICASE_ATP_BIND_1"/>
    <property type="match status" value="1"/>
</dbReference>
<feature type="compositionally biased region" description="Basic and acidic residues" evidence="7">
    <location>
        <begin position="151"/>
        <end position="188"/>
    </location>
</feature>
<feature type="compositionally biased region" description="Low complexity" evidence="7">
    <location>
        <begin position="279"/>
        <end position="290"/>
    </location>
</feature>
<evidence type="ECO:0000256" key="3">
    <source>
        <dbReference type="ARBA" id="ARBA00022884"/>
    </source>
</evidence>
<dbReference type="WBParaSite" id="Gr19_v10_g15903.t2">
    <property type="protein sequence ID" value="Gr19_v10_g15903.t2"/>
    <property type="gene ID" value="Gr19_v10_g15903"/>
</dbReference>
<dbReference type="PROSITE" id="PS51467">
    <property type="entry name" value="HARP"/>
    <property type="match status" value="1"/>
</dbReference>
<feature type="compositionally biased region" description="Low complexity" evidence="7">
    <location>
        <begin position="524"/>
        <end position="541"/>
    </location>
</feature>
<evidence type="ECO:0000256" key="6">
    <source>
        <dbReference type="PROSITE-ProRule" id="PRU00800"/>
    </source>
</evidence>
<feature type="region of interest" description="Disordered" evidence="7">
    <location>
        <begin position="752"/>
        <end position="854"/>
    </location>
</feature>
<dbReference type="InterPro" id="IPR000330">
    <property type="entry name" value="SNF2_N"/>
</dbReference>
<feature type="compositionally biased region" description="Polar residues" evidence="7">
    <location>
        <begin position="206"/>
        <end position="221"/>
    </location>
</feature>
<feature type="region of interest" description="Disordered" evidence="7">
    <location>
        <begin position="524"/>
        <end position="550"/>
    </location>
</feature>
<evidence type="ECO:0000256" key="4">
    <source>
        <dbReference type="ARBA" id="ARBA00023242"/>
    </source>
</evidence>
<dbReference type="InterPro" id="IPR001650">
    <property type="entry name" value="Helicase_C-like"/>
</dbReference>
<dbReference type="GO" id="GO:0031297">
    <property type="term" value="P:replication fork processing"/>
    <property type="evidence" value="ECO:0007669"/>
    <property type="project" value="TreeGrafter"/>
</dbReference>
<evidence type="ECO:0000259" key="8">
    <source>
        <dbReference type="PROSITE" id="PS50961"/>
    </source>
</evidence>
<dbReference type="InterPro" id="IPR038718">
    <property type="entry name" value="SNF2-like_sf"/>
</dbReference>
<dbReference type="Proteomes" id="UP000887572">
    <property type="component" value="Unplaced"/>
</dbReference>
<feature type="compositionally biased region" description="Polar residues" evidence="7">
    <location>
        <begin position="291"/>
        <end position="313"/>
    </location>
</feature>
<feature type="compositionally biased region" description="Polar residues" evidence="7">
    <location>
        <begin position="362"/>
        <end position="376"/>
    </location>
</feature>
<feature type="region of interest" description="Disordered" evidence="7">
    <location>
        <begin position="1"/>
        <end position="421"/>
    </location>
</feature>
<dbReference type="CDD" id="cd18793">
    <property type="entry name" value="SF2_C_SNF"/>
    <property type="match status" value="1"/>
</dbReference>
<feature type="compositionally biased region" description="Low complexity" evidence="7">
    <location>
        <begin position="377"/>
        <end position="389"/>
    </location>
</feature>
<keyword evidence="4" id="KW-0539">Nucleus</keyword>
<feature type="compositionally biased region" description="Low complexity" evidence="7">
    <location>
        <begin position="314"/>
        <end position="324"/>
    </location>
</feature>
<dbReference type="InterPro" id="IPR036388">
    <property type="entry name" value="WH-like_DNA-bd_sf"/>
</dbReference>
<evidence type="ECO:0000256" key="7">
    <source>
        <dbReference type="SAM" id="MobiDB-lite"/>
    </source>
</evidence>
<dbReference type="SUPFAM" id="SSF52540">
    <property type="entry name" value="P-loop containing nucleoside triphosphate hydrolases"/>
    <property type="match status" value="2"/>
</dbReference>
<reference evidence="13" key="1">
    <citation type="submission" date="2022-11" db="UniProtKB">
        <authorList>
            <consortium name="WormBaseParasite"/>
        </authorList>
    </citation>
    <scope>IDENTIFICATION</scope>
</reference>
<feature type="compositionally biased region" description="Basic residues" evidence="7">
    <location>
        <begin position="136"/>
        <end position="145"/>
    </location>
</feature>
<dbReference type="PROSITE" id="PS51194">
    <property type="entry name" value="HELICASE_CTER"/>
    <property type="match status" value="1"/>
</dbReference>
<dbReference type="Pfam" id="PF00271">
    <property type="entry name" value="Helicase_C"/>
    <property type="match status" value="1"/>
</dbReference>
<dbReference type="SMART" id="SM00490">
    <property type="entry name" value="HELICc"/>
    <property type="match status" value="1"/>
</dbReference>
<feature type="compositionally biased region" description="Low complexity" evidence="7">
    <location>
        <begin position="226"/>
        <end position="258"/>
    </location>
</feature>
<evidence type="ECO:0000256" key="2">
    <source>
        <dbReference type="ARBA" id="ARBA00022801"/>
    </source>
</evidence>
<dbReference type="GO" id="GO:0005524">
    <property type="term" value="F:ATP binding"/>
    <property type="evidence" value="ECO:0007669"/>
    <property type="project" value="InterPro"/>
</dbReference>
<dbReference type="Pfam" id="PF00176">
    <property type="entry name" value="SNF2-rel_dom"/>
    <property type="match status" value="1"/>
</dbReference>
<evidence type="ECO:0000256" key="5">
    <source>
        <dbReference type="PROSITE-ProRule" id="PRU00332"/>
    </source>
</evidence>
<feature type="compositionally biased region" description="Basic residues" evidence="7">
    <location>
        <begin position="400"/>
        <end position="409"/>
    </location>
</feature>
<evidence type="ECO:0000313" key="12">
    <source>
        <dbReference type="Proteomes" id="UP000887572"/>
    </source>
</evidence>
<sequence>MSEQRHPSVSSAVTFAKIGQETERKKTSGSVKGSEDWPTLNVATQEDDFSKSMSGKTQKVADRKQKVDTCQARDNGDLSHLPEMLSPSGGNRKVPKNSWKKVDIDVDYNTGREISKKRHLEWREDRRSREAYIRKNVLRGGHRRGGVPDANRNETERYHRGHKEEGTKGDGELEKAPGDAKGHRKETGDEQQQVEQQQQDYWYFDDTSNGYYYQHSGSQGWKKNRNNNNSKVRQPSSNQQHQQSVGQQQSTTTTTPHSPIIVEERANDSTSPHSEEQLSSDNGNRNSSSNMTANNQTVAQQQLPTPTLSRPQHNNNSSNNARAGGIVGGGGGYRGRRSIVDEQSQQQHQSNNGNVSNYAVVNGSSTSRPHQSHNQNSSGSRSMRMSYRSCGGGAIDGTRRPRWQPRNHHQNALSPMSVAQRRARGPLPDWDEVQEVGAEESFDYMDLLENQYSQYYALSSVPPFDPSLSVGVIAVPTDANAAAAAFSTGALPNYIQQLQRIALTTFRHPSGYVIAQPPLQAAASLHQQQQSSATTTVSQPESGGGGSLPESALPLQQPLNILAHPTAVVPSATTAAAHANVVVSAASVPPASLLSPTGLISFPLTAPTALHPNAVVVATAEQIPPTTAAAQFTSAVLSAQFPPNALFAAQPSAAVPYIDEMKLKDFVRAQIEYYFSADNLQKDFFLRRKMDHEGFLPLSLVASFPRVRSLTLDQSFIVESLYDSEKVEMNEDNQKIRPRMNPQQWPLLESATHTGTENSPTIATGAEKTDSEDLEQEQQQKLEGEQQQLSKEKEGQTKEGLSSHLSQESSTSNGRQNESALSVADSGREKPKGVQQEEQEEWKEVRTKRSKRSNRNSAPIDFLIKFLISTLENPTGMACPTPSSSTLTTTAGDQLTEEQKERIKQNRERALRIQAEMAEQRRKQQQQAVAVQVPSVGVASTQNKPTTSALEARYGRFPATCSVPHSFSTKGFNSQSPRQMNSTQKVFVHVEFSLLSANRFKVQFTPFNIEVVDKLKSIPSRTFNPDDKTWSFHIDEYEITKRALNELNRSVNLTLIEIPFEVIKLFLDKSAVKPKANITKIGQHLLDSLFPFQRSGVSVGIERDARLLMADEMGLGKSVQALAISNYYRNEWPLLVVCPSSVKYAWVGQFKRFMPDANVYVIERQNDPLPISRNTSVAIILSYDLMVSKAKQLKSNTIYVAIFDESHLLKEQTTKRAKVAFELSKIAHRVLLLSGTPALSRPSELFTQIRMINPNIFPNWIKYATRYCEGRKGRFGFEAKGRSNPDELKTVMDKIMIRRLKKDVLDDLPEKRREVVYLSGDAIDAKIRELKKAREACEQANRYSDAKKKKEKFTAYYVQTGIVKMKAVAEHVVDTYFHEGAAEKKVLVFAHHMAVLDTLGVAFARVGIQYIRIDGTTPARERALYCEQFQTDSRTMAALLSITAAGTGITLTSASVVVFAELYWNPSLMIQAEDRAHRVGQKDSVHVQYLLARKTVDMDIWALLGSKLKVLGEVNLSNETYRGIENTEKFCGSSTLITDFFNVMNCDDGCGGDNGGAPTAKRSKTGAAKQQND</sequence>
<evidence type="ECO:0000259" key="10">
    <source>
        <dbReference type="PROSITE" id="PS51194"/>
    </source>
</evidence>
<dbReference type="Pfam" id="PF07443">
    <property type="entry name" value="HARP"/>
    <property type="match status" value="1"/>
</dbReference>
<comment type="similarity">
    <text evidence="6">Belongs to the SNF2/RAD54 helicase family. SMARCAL1 subfamily.</text>
</comment>
<dbReference type="InterPro" id="IPR014001">
    <property type="entry name" value="Helicase_ATP-bd"/>
</dbReference>
<proteinExistence type="inferred from homology"/>
<dbReference type="SMART" id="SM00487">
    <property type="entry name" value="DEXDc"/>
    <property type="match status" value="1"/>
</dbReference>
<evidence type="ECO:0000313" key="13">
    <source>
        <dbReference type="WBParaSite" id="Gr19_v10_g15903.t2"/>
    </source>
</evidence>
<name>A0A914HEL1_GLORO</name>
<dbReference type="InterPro" id="IPR027417">
    <property type="entry name" value="P-loop_NTPase"/>
</dbReference>
<dbReference type="GO" id="GO:0006281">
    <property type="term" value="P:DNA repair"/>
    <property type="evidence" value="ECO:0007669"/>
    <property type="project" value="TreeGrafter"/>
</dbReference>
<evidence type="ECO:0000259" key="11">
    <source>
        <dbReference type="PROSITE" id="PS51467"/>
    </source>
</evidence>
<dbReference type="GO" id="GO:0016787">
    <property type="term" value="F:hydrolase activity"/>
    <property type="evidence" value="ECO:0007669"/>
    <property type="project" value="UniProtKB-KW"/>
</dbReference>
<dbReference type="SUPFAM" id="SSF46785">
    <property type="entry name" value="Winged helix' DNA-binding domain"/>
    <property type="match status" value="1"/>
</dbReference>
<feature type="compositionally biased region" description="Low complexity" evidence="7">
    <location>
        <begin position="190"/>
        <end position="199"/>
    </location>
</feature>
<dbReference type="Gene3D" id="1.10.10.10">
    <property type="entry name" value="Winged helix-like DNA-binding domain superfamily/Winged helix DNA-binding domain"/>
    <property type="match status" value="1"/>
</dbReference>
<dbReference type="InterPro" id="IPR010003">
    <property type="entry name" value="HARP_dom"/>
</dbReference>
<dbReference type="GO" id="GO:0003723">
    <property type="term" value="F:RNA binding"/>
    <property type="evidence" value="ECO:0007669"/>
    <property type="project" value="UniProtKB-UniRule"/>
</dbReference>
<dbReference type="Gene3D" id="3.40.50.300">
    <property type="entry name" value="P-loop containing nucleotide triphosphate hydrolases"/>
    <property type="match status" value="1"/>
</dbReference>
<dbReference type="InterPro" id="IPR006630">
    <property type="entry name" value="La_HTH"/>
</dbReference>
<keyword evidence="2" id="KW-0378">Hydrolase</keyword>
<evidence type="ECO:0000256" key="1">
    <source>
        <dbReference type="ARBA" id="ARBA00004123"/>
    </source>
</evidence>
<feature type="compositionally biased region" description="Basic and acidic residues" evidence="7">
    <location>
        <begin position="121"/>
        <end position="133"/>
    </location>
</feature>
<dbReference type="Gene3D" id="3.40.50.10810">
    <property type="entry name" value="Tandem AAA-ATPase domain"/>
    <property type="match status" value="1"/>
</dbReference>